<evidence type="ECO:0000313" key="3">
    <source>
        <dbReference type="Proteomes" id="UP000000663"/>
    </source>
</evidence>
<dbReference type="EMBL" id="AM114193">
    <property type="protein sequence ID" value="CAJ37589.1"/>
    <property type="molecule type" value="Genomic_DNA"/>
</dbReference>
<dbReference type="SUPFAM" id="SSF81593">
    <property type="entry name" value="Nucleotidyltransferase substrate binding subunit/domain"/>
    <property type="match status" value="1"/>
</dbReference>
<reference evidence="2 3" key="1">
    <citation type="journal article" date="2006" name="Science">
        <title>Genome of rice cluster I archaea -- the key methane producers in the rice rhizosphere.</title>
        <authorList>
            <person name="Erkel C."/>
            <person name="Kube M."/>
            <person name="Reinhardt R."/>
            <person name="Liesack W."/>
        </authorList>
    </citation>
    <scope>NUCLEOTIDE SEQUENCE [LARGE SCALE GENOMIC DNA]</scope>
    <source>
        <strain evidence="3">DSM 22066 / NBRC 105507 / MRE50</strain>
    </source>
</reference>
<keyword evidence="3" id="KW-1185">Reference proteome</keyword>
<dbReference type="PROSITE" id="PS50910">
    <property type="entry name" value="HEPN"/>
    <property type="match status" value="1"/>
</dbReference>
<evidence type="ECO:0000259" key="1">
    <source>
        <dbReference type="PROSITE" id="PS50910"/>
    </source>
</evidence>
<evidence type="ECO:0000313" key="2">
    <source>
        <dbReference type="EMBL" id="CAJ37589.1"/>
    </source>
</evidence>
<dbReference type="STRING" id="351160.RCIX2521"/>
<dbReference type="Gene3D" id="1.20.120.330">
    <property type="entry name" value="Nucleotidyltransferases domain 2"/>
    <property type="match status" value="1"/>
</dbReference>
<gene>
    <name evidence="2" type="ORF">RCIX2521</name>
</gene>
<protein>
    <recommendedName>
        <fullName evidence="1">HEPN domain-containing protein</fullName>
    </recommendedName>
</protein>
<dbReference type="InterPro" id="IPR007842">
    <property type="entry name" value="HEPN_dom"/>
</dbReference>
<accession>Q0W204</accession>
<dbReference type="eggNOG" id="arCOG01191">
    <property type="taxonomic scope" value="Archaea"/>
</dbReference>
<dbReference type="KEGG" id="rci:RCIX2521"/>
<dbReference type="Pfam" id="PF05168">
    <property type="entry name" value="HEPN"/>
    <property type="match status" value="1"/>
</dbReference>
<proteinExistence type="predicted"/>
<sequence length="152" mass="17985">MDDRLMIESAYDNKIYSQALFHAQQLTEKSSKACLAILRVMPKDDHHYSEMVRMFIIPNSKKFRDRFDEYLPLVVKLESQYIPTRYGVTTSGTVRIRKYDEQTVKKECNAAKDYLELCFSFVEDKMSKQLPRSKAELEQVLVTEYKDNVKFF</sequence>
<dbReference type="Proteomes" id="UP000000663">
    <property type="component" value="Chromosome"/>
</dbReference>
<dbReference type="AlphaFoldDB" id="Q0W204"/>
<organism evidence="2 3">
    <name type="scientific">Methanocella arvoryzae (strain DSM 22066 / NBRC 105507 / MRE50)</name>
    <dbReference type="NCBI Taxonomy" id="351160"/>
    <lineage>
        <taxon>Archaea</taxon>
        <taxon>Methanobacteriati</taxon>
        <taxon>Methanobacteriota</taxon>
        <taxon>Stenosarchaea group</taxon>
        <taxon>Methanomicrobia</taxon>
        <taxon>Methanocellales</taxon>
        <taxon>Methanocellaceae</taxon>
        <taxon>Methanocella</taxon>
    </lineage>
</organism>
<feature type="domain" description="HEPN" evidence="1">
    <location>
        <begin position="1"/>
        <end position="114"/>
    </location>
</feature>
<name>Q0W204_METAR</name>